<protein>
    <submittedName>
        <fullName evidence="1">Uncharacterized protein</fullName>
    </submittedName>
</protein>
<organism evidence="1 2">
    <name type="scientific">Aphanomyces astaci</name>
    <name type="common">Crayfish plague agent</name>
    <dbReference type="NCBI Taxonomy" id="112090"/>
    <lineage>
        <taxon>Eukaryota</taxon>
        <taxon>Sar</taxon>
        <taxon>Stramenopiles</taxon>
        <taxon>Oomycota</taxon>
        <taxon>Saprolegniomycetes</taxon>
        <taxon>Saprolegniales</taxon>
        <taxon>Verrucalvaceae</taxon>
        <taxon>Aphanomyces</taxon>
    </lineage>
</organism>
<dbReference type="EMBL" id="QUTH01002483">
    <property type="protein sequence ID" value="RHZ25738.1"/>
    <property type="molecule type" value="Genomic_DNA"/>
</dbReference>
<dbReference type="AlphaFoldDB" id="A0A418F8P6"/>
<comment type="caution">
    <text evidence="1">The sequence shown here is derived from an EMBL/GenBank/DDBJ whole genome shotgun (WGS) entry which is preliminary data.</text>
</comment>
<reference evidence="1 2" key="1">
    <citation type="submission" date="2018-08" db="EMBL/GenBank/DDBJ databases">
        <title>Aphanomyces genome sequencing and annotation.</title>
        <authorList>
            <person name="Minardi D."/>
            <person name="Oidtmann B."/>
            <person name="Van Der Giezen M."/>
            <person name="Studholme D.J."/>
        </authorList>
    </citation>
    <scope>NUCLEOTIDE SEQUENCE [LARGE SCALE GENOMIC DNA]</scope>
    <source>
        <strain evidence="1 2">Da</strain>
    </source>
</reference>
<evidence type="ECO:0000313" key="2">
    <source>
        <dbReference type="Proteomes" id="UP000285430"/>
    </source>
</evidence>
<evidence type="ECO:0000313" key="1">
    <source>
        <dbReference type="EMBL" id="RHZ25738.1"/>
    </source>
</evidence>
<sequence length="163" mass="18666">MLLIMALETAIDVGITEDSFLARDGEAALRDFAERVRTLMTEHDIDLIINADQTGVNYEYLPAKLIHKKGDKTIWIKCGKKYPLFLVLKTGASKIKAVVQENLTHRHGFGKQVWKQVEPFQNKFGCRLYGNPTAWWNSGICVDFLKFHFTDRPDRATKKVLLL</sequence>
<name>A0A418F8P6_APHAT</name>
<gene>
    <name evidence="1" type="ORF">DYB37_014068</name>
</gene>
<accession>A0A418F8P6</accession>
<proteinExistence type="predicted"/>
<dbReference type="Proteomes" id="UP000285430">
    <property type="component" value="Unassembled WGS sequence"/>
</dbReference>